<feature type="domain" description="Oxidoreductase-like" evidence="18">
    <location>
        <begin position="41"/>
        <end position="73"/>
    </location>
</feature>
<dbReference type="SUPFAM" id="SSF52009">
    <property type="entry name" value="Phosphohistidine domain"/>
    <property type="match status" value="1"/>
</dbReference>
<protein>
    <recommendedName>
        <fullName evidence="5">pyruvate, water dikinase</fullName>
        <ecNumber evidence="5">2.7.9.2</ecNumber>
    </recommendedName>
    <alternativeName>
        <fullName evidence="12">Pyruvate, water dikinase</fullName>
    </alternativeName>
</protein>
<keyword evidence="6" id="KW-0808">Transferase</keyword>
<dbReference type="Proteomes" id="UP000253845">
    <property type="component" value="Unassembled WGS sequence"/>
</dbReference>
<evidence type="ECO:0000259" key="16">
    <source>
        <dbReference type="Pfam" id="PF01326"/>
    </source>
</evidence>
<evidence type="ECO:0000256" key="2">
    <source>
        <dbReference type="ARBA" id="ARBA00002988"/>
    </source>
</evidence>
<dbReference type="Pfam" id="PF02896">
    <property type="entry name" value="PEP-utilizers_C"/>
    <property type="match status" value="1"/>
</dbReference>
<comment type="similarity">
    <text evidence="4">Belongs to the PEP-utilizing enzyme family.</text>
</comment>
<feature type="region of interest" description="Disordered" evidence="14">
    <location>
        <begin position="237"/>
        <end position="261"/>
    </location>
</feature>
<evidence type="ECO:0000256" key="8">
    <source>
        <dbReference type="ARBA" id="ARBA00022741"/>
    </source>
</evidence>
<feature type="domain" description="Pyruvate phosphate dikinase AMP/ATP-binding" evidence="16">
    <location>
        <begin position="179"/>
        <end position="237"/>
    </location>
</feature>
<accession>A0A370BNQ2</accession>
<evidence type="ECO:0000256" key="1">
    <source>
        <dbReference type="ARBA" id="ARBA00001946"/>
    </source>
</evidence>
<dbReference type="InterPro" id="IPR006319">
    <property type="entry name" value="PEP_synth"/>
</dbReference>
<dbReference type="SUPFAM" id="SSF51621">
    <property type="entry name" value="Phosphoenolpyruvate/pyruvate domain"/>
    <property type="match status" value="1"/>
</dbReference>
<dbReference type="EC" id="2.7.9.2" evidence="5"/>
<evidence type="ECO:0000256" key="3">
    <source>
        <dbReference type="ARBA" id="ARBA00004742"/>
    </source>
</evidence>
<reference evidence="19 20" key="1">
    <citation type="submission" date="2018-07" db="EMBL/GenBank/DDBJ databases">
        <title>Section-level genome sequencing of Aspergillus section Nigri to investigate inter- and intra-species variation.</title>
        <authorList>
            <consortium name="DOE Joint Genome Institute"/>
            <person name="Vesth T.C."/>
            <person name="Nybo J.L."/>
            <person name="Theobald S."/>
            <person name="Frisvad J.C."/>
            <person name="Larsen T.O."/>
            <person name="Nielsen K.F."/>
            <person name="Hoof J.B."/>
            <person name="Brandl J."/>
            <person name="Salamov A."/>
            <person name="Riley R."/>
            <person name="Gladden J.M."/>
            <person name="Phatale P."/>
            <person name="Nielsen M.T."/>
            <person name="Lyhne E.K."/>
            <person name="Kogle M.E."/>
            <person name="Strasser K."/>
            <person name="McDonnell E."/>
            <person name="Barry K."/>
            <person name="Clum A."/>
            <person name="Chen C."/>
            <person name="Nolan M."/>
            <person name="Sandor L."/>
            <person name="Kuo A."/>
            <person name="Lipzen A."/>
            <person name="Hainaut M."/>
            <person name="Drula E."/>
            <person name="Tsang A."/>
            <person name="Magnuson J.K."/>
            <person name="Henrissat B."/>
            <person name="Wiebenga A."/>
            <person name="Simmons B.A."/>
            <person name="Makela M.R."/>
            <person name="De vries R.P."/>
            <person name="Grigoriev I.V."/>
            <person name="Mortensen U.H."/>
            <person name="Baker S.E."/>
            <person name="Andersen M.R."/>
        </authorList>
    </citation>
    <scope>NUCLEOTIDE SEQUENCE [LARGE SCALE GENOMIC DNA]</scope>
    <source>
        <strain evidence="19 20">ATCC 13496</strain>
    </source>
</reference>
<comment type="cofactor">
    <cofactor evidence="1">
        <name>Mg(2+)</name>
        <dbReference type="ChEBI" id="CHEBI:18420"/>
    </cofactor>
</comment>
<organism evidence="19 20">
    <name type="scientific">Aspergillus niger ATCC 13496</name>
    <dbReference type="NCBI Taxonomy" id="1353008"/>
    <lineage>
        <taxon>Eukaryota</taxon>
        <taxon>Fungi</taxon>
        <taxon>Dikarya</taxon>
        <taxon>Ascomycota</taxon>
        <taxon>Pezizomycotina</taxon>
        <taxon>Eurotiomycetes</taxon>
        <taxon>Eurotiomycetidae</taxon>
        <taxon>Eurotiales</taxon>
        <taxon>Aspergillaceae</taxon>
        <taxon>Aspergillus</taxon>
        <taxon>Aspergillus subgen. Circumdati</taxon>
    </lineage>
</organism>
<evidence type="ECO:0000313" key="19">
    <source>
        <dbReference type="EMBL" id="RDH17193.1"/>
    </source>
</evidence>
<dbReference type="GO" id="GO:0046872">
    <property type="term" value="F:metal ion binding"/>
    <property type="evidence" value="ECO:0007669"/>
    <property type="project" value="UniProtKB-KW"/>
</dbReference>
<evidence type="ECO:0000256" key="9">
    <source>
        <dbReference type="ARBA" id="ARBA00022777"/>
    </source>
</evidence>
<dbReference type="SUPFAM" id="SSF56059">
    <property type="entry name" value="Glutathione synthetase ATP-binding domain-like"/>
    <property type="match status" value="1"/>
</dbReference>
<comment type="catalytic activity">
    <reaction evidence="13">
        <text>pyruvate + ATP + H2O = phosphoenolpyruvate + AMP + phosphate + 2 H(+)</text>
        <dbReference type="Rhea" id="RHEA:11364"/>
        <dbReference type="ChEBI" id="CHEBI:15361"/>
        <dbReference type="ChEBI" id="CHEBI:15377"/>
        <dbReference type="ChEBI" id="CHEBI:15378"/>
        <dbReference type="ChEBI" id="CHEBI:30616"/>
        <dbReference type="ChEBI" id="CHEBI:43474"/>
        <dbReference type="ChEBI" id="CHEBI:58702"/>
        <dbReference type="ChEBI" id="CHEBI:456215"/>
        <dbReference type="EC" id="2.7.9.2"/>
    </reaction>
</comment>
<keyword evidence="8" id="KW-0547">Nucleotide-binding</keyword>
<dbReference type="Gene3D" id="3.30.1490.20">
    <property type="entry name" value="ATP-grasp fold, A domain"/>
    <property type="match status" value="1"/>
</dbReference>
<dbReference type="InterPro" id="IPR040442">
    <property type="entry name" value="Pyrv_kinase-like_dom_sf"/>
</dbReference>
<dbReference type="AlphaFoldDB" id="A0A370BNQ2"/>
<evidence type="ECO:0000259" key="15">
    <source>
        <dbReference type="Pfam" id="PF00391"/>
    </source>
</evidence>
<evidence type="ECO:0000256" key="12">
    <source>
        <dbReference type="ARBA" id="ARBA00033470"/>
    </source>
</evidence>
<dbReference type="InterPro" id="IPR000121">
    <property type="entry name" value="PEP_util_C"/>
</dbReference>
<dbReference type="PANTHER" id="PTHR43030:SF1">
    <property type="entry name" value="PHOSPHOENOLPYRUVATE SYNTHASE"/>
    <property type="match status" value="1"/>
</dbReference>
<name>A0A370BNQ2_ASPNG</name>
<feature type="region of interest" description="Disordered" evidence="14">
    <location>
        <begin position="1"/>
        <end position="24"/>
    </location>
</feature>
<evidence type="ECO:0000256" key="4">
    <source>
        <dbReference type="ARBA" id="ARBA00007837"/>
    </source>
</evidence>
<comment type="function">
    <text evidence="2">Catalyzes the phosphorylation of pyruvate to phosphoenolpyruvate.</text>
</comment>
<dbReference type="InterPro" id="IPR008279">
    <property type="entry name" value="PEP-util_enz_mobile_dom"/>
</dbReference>
<keyword evidence="10 19" id="KW-0067">ATP-binding</keyword>
<dbReference type="InterPro" id="IPR036637">
    <property type="entry name" value="Phosphohistidine_dom_sf"/>
</dbReference>
<dbReference type="Gene3D" id="3.30.470.20">
    <property type="entry name" value="ATP-grasp fold, B domain"/>
    <property type="match status" value="1"/>
</dbReference>
<dbReference type="InterPro" id="IPR019180">
    <property type="entry name" value="Oxidoreductase-like_N"/>
</dbReference>
<dbReference type="InterPro" id="IPR015813">
    <property type="entry name" value="Pyrv/PenolPyrv_kinase-like_dom"/>
</dbReference>
<dbReference type="Pfam" id="PF00391">
    <property type="entry name" value="PEP-utilizers"/>
    <property type="match status" value="1"/>
</dbReference>
<evidence type="ECO:0000259" key="18">
    <source>
        <dbReference type="Pfam" id="PF09791"/>
    </source>
</evidence>
<keyword evidence="11" id="KW-0460">Magnesium</keyword>
<proteinExistence type="inferred from homology"/>
<dbReference type="InterPro" id="IPR002192">
    <property type="entry name" value="PPDK_AMP/ATP-bd"/>
</dbReference>
<dbReference type="EMBL" id="KZ851932">
    <property type="protein sequence ID" value="RDH17193.1"/>
    <property type="molecule type" value="Genomic_DNA"/>
</dbReference>
<evidence type="ECO:0000256" key="7">
    <source>
        <dbReference type="ARBA" id="ARBA00022723"/>
    </source>
</evidence>
<dbReference type="Pfam" id="PF09791">
    <property type="entry name" value="Oxidored-like"/>
    <property type="match status" value="1"/>
</dbReference>
<evidence type="ECO:0000256" key="11">
    <source>
        <dbReference type="ARBA" id="ARBA00022842"/>
    </source>
</evidence>
<dbReference type="GO" id="GO:0005524">
    <property type="term" value="F:ATP binding"/>
    <property type="evidence" value="ECO:0007669"/>
    <property type="project" value="UniProtKB-KW"/>
</dbReference>
<dbReference type="Pfam" id="PF01326">
    <property type="entry name" value="PPDK_N"/>
    <property type="match status" value="2"/>
</dbReference>
<dbReference type="PANTHER" id="PTHR43030">
    <property type="entry name" value="PHOSPHOENOLPYRUVATE SYNTHASE"/>
    <property type="match status" value="1"/>
</dbReference>
<evidence type="ECO:0000313" key="20">
    <source>
        <dbReference type="Proteomes" id="UP000253845"/>
    </source>
</evidence>
<keyword evidence="7" id="KW-0479">Metal-binding</keyword>
<feature type="region of interest" description="Disordered" evidence="14">
    <location>
        <begin position="78"/>
        <end position="97"/>
    </location>
</feature>
<dbReference type="VEuPathDB" id="FungiDB:M747DRAFT_317265"/>
<dbReference type="GO" id="GO:0006094">
    <property type="term" value="P:gluconeogenesis"/>
    <property type="evidence" value="ECO:0007669"/>
    <property type="project" value="UniProtKB-UniPathway"/>
</dbReference>
<evidence type="ECO:0000256" key="10">
    <source>
        <dbReference type="ARBA" id="ARBA00022840"/>
    </source>
</evidence>
<feature type="domain" description="Pyruvate phosphate dikinase AMP/ATP-binding" evidence="16">
    <location>
        <begin position="259"/>
        <end position="330"/>
    </location>
</feature>
<feature type="compositionally biased region" description="Basic and acidic residues" evidence="14">
    <location>
        <begin position="78"/>
        <end position="87"/>
    </location>
</feature>
<comment type="pathway">
    <text evidence="3">Carbohydrate biosynthesis; gluconeogenesis.</text>
</comment>
<evidence type="ECO:0000256" key="13">
    <source>
        <dbReference type="ARBA" id="ARBA00047700"/>
    </source>
</evidence>
<dbReference type="Gene3D" id="3.20.20.60">
    <property type="entry name" value="Phosphoenolpyruvate-binding domains"/>
    <property type="match status" value="1"/>
</dbReference>
<keyword evidence="9" id="KW-0418">Kinase</keyword>
<evidence type="ECO:0000256" key="14">
    <source>
        <dbReference type="SAM" id="MobiDB-lite"/>
    </source>
</evidence>
<feature type="domain" description="PEP-utilising enzyme C-terminal" evidence="17">
    <location>
        <begin position="433"/>
        <end position="521"/>
    </location>
</feature>
<evidence type="ECO:0000256" key="5">
    <source>
        <dbReference type="ARBA" id="ARBA00011996"/>
    </source>
</evidence>
<dbReference type="Gene3D" id="3.50.30.10">
    <property type="entry name" value="Phosphohistidine domain"/>
    <property type="match status" value="1"/>
</dbReference>
<evidence type="ECO:0000259" key="17">
    <source>
        <dbReference type="Pfam" id="PF02896"/>
    </source>
</evidence>
<dbReference type="GO" id="GO:0008986">
    <property type="term" value="F:pyruvate, water dikinase activity"/>
    <property type="evidence" value="ECO:0007669"/>
    <property type="project" value="UniProtKB-EC"/>
</dbReference>
<sequence length="528" mass="58077">MPPSPLYTPQDVPSFKKRRNRLPNTRAKQLLRAAERDYNDPPPPPGLGECCGSSCDPCVNDLWKEELAIWRERWGDGAVEDGGKKEDDQGDESEGCAKMKMPGTGVELVDDITFAGAVDGLYLALLLERSAEQLPHAGGAVVSCGQFSYWHYIDSNGIRKHMAELIADRELGKAHLAATESYLNIVGEDALLNACRRHYASLFTDRAIRYRQAKGFNHLRISLSVGVQRMIRSDASGFGAYSPSKPSQALARRPRETPQPPKAERFALVLGDPELLQLARWVCTIETACSCPMDVEYAKDSLTNALFIVQARPETVHSRRDATVAFNMYNIDHKGRTLTTGLAVGDAALSVRLCLIEPAYEMDKFINACVLVTATTDPDRVPIMERAAAIITDYGGRTSHAAIVANSAFLPSWTPSYAREGSAQGRVWAADYVMCEILPSAVLAEQFAAHFDGFLIWSTDLTQLIWGNDHDSDELGELFYEQGEATKTLVAQVARVARRAGCKVAASEQKQNGEKLINLIFMICGDSK</sequence>
<evidence type="ECO:0000256" key="6">
    <source>
        <dbReference type="ARBA" id="ARBA00022679"/>
    </source>
</evidence>
<dbReference type="UniPathway" id="UPA00138"/>
<dbReference type="InterPro" id="IPR013815">
    <property type="entry name" value="ATP_grasp_subdomain_1"/>
</dbReference>
<gene>
    <name evidence="19" type="ORF">M747DRAFT_317265</name>
</gene>
<feature type="domain" description="PEP-utilising enzyme mobile" evidence="15">
    <location>
        <begin position="369"/>
        <end position="410"/>
    </location>
</feature>